<dbReference type="Gene3D" id="3.30.950.10">
    <property type="entry name" value="Methyltransferase, Cobalt-precorrin-4 Transmethylase, Domain 2"/>
    <property type="match status" value="1"/>
</dbReference>
<dbReference type="Pfam" id="PF00590">
    <property type="entry name" value="TP_methylase"/>
    <property type="match status" value="1"/>
</dbReference>
<dbReference type="NCBIfam" id="TIGR01466">
    <property type="entry name" value="cobJ_cbiH"/>
    <property type="match status" value="1"/>
</dbReference>
<dbReference type="InterPro" id="IPR035996">
    <property type="entry name" value="4pyrrol_Methylase_sf"/>
</dbReference>
<dbReference type="GO" id="GO:0032259">
    <property type="term" value="P:methylation"/>
    <property type="evidence" value="ECO:0007669"/>
    <property type="project" value="UniProtKB-KW"/>
</dbReference>
<organism evidence="9">
    <name type="scientific">Candidatus Methanophaga sp. ANME-1 ERB7</name>
    <dbReference type="NCBI Taxonomy" id="2759913"/>
    <lineage>
        <taxon>Archaea</taxon>
        <taxon>Methanobacteriati</taxon>
        <taxon>Methanobacteriota</taxon>
        <taxon>Stenosarchaea group</taxon>
        <taxon>Methanomicrobia</taxon>
        <taxon>Candidatus Methanophagales</taxon>
        <taxon>Candidatus Methanophagaceae</taxon>
        <taxon>Candidatus Methanophaga</taxon>
    </lineage>
</organism>
<evidence type="ECO:0000256" key="2">
    <source>
        <dbReference type="ARBA" id="ARBA00022573"/>
    </source>
</evidence>
<dbReference type="SUPFAM" id="SSF63965">
    <property type="entry name" value="Precorrin-8X methylmutase CbiC/CobH"/>
    <property type="match status" value="1"/>
</dbReference>
<dbReference type="UniPathway" id="UPA00148"/>
<keyword evidence="5" id="KW-0949">S-adenosyl-L-methionine</keyword>
<dbReference type="InterPro" id="IPR014777">
    <property type="entry name" value="4pyrrole_Mease_sub1"/>
</dbReference>
<dbReference type="GO" id="GO:0008168">
    <property type="term" value="F:methyltransferase activity"/>
    <property type="evidence" value="ECO:0007669"/>
    <property type="project" value="UniProtKB-KW"/>
</dbReference>
<evidence type="ECO:0000259" key="7">
    <source>
        <dbReference type="Pfam" id="PF00590"/>
    </source>
</evidence>
<evidence type="ECO:0000256" key="1">
    <source>
        <dbReference type="ARBA" id="ARBA00004953"/>
    </source>
</evidence>
<dbReference type="PANTHER" id="PTHR47036:SF1">
    <property type="entry name" value="COBALT-FACTOR III C(17)-METHYLTRANSFERASE-RELATED"/>
    <property type="match status" value="1"/>
</dbReference>
<evidence type="ECO:0000256" key="3">
    <source>
        <dbReference type="ARBA" id="ARBA00022603"/>
    </source>
</evidence>
<dbReference type="Gene3D" id="3.40.1010.10">
    <property type="entry name" value="Cobalt-precorrin-4 Transmethylase, Domain 1"/>
    <property type="match status" value="1"/>
</dbReference>
<evidence type="ECO:0000256" key="6">
    <source>
        <dbReference type="ARBA" id="ARBA00023235"/>
    </source>
</evidence>
<name>A0A7G9Z245_9EURY</name>
<dbReference type="InterPro" id="IPR036588">
    <property type="entry name" value="CobH/CbiC_sf"/>
</dbReference>
<proteinExistence type="predicted"/>
<keyword evidence="2" id="KW-0169">Cobalamin biosynthesis</keyword>
<dbReference type="CDD" id="cd11646">
    <property type="entry name" value="Precorrin_3B_C17_MT"/>
    <property type="match status" value="1"/>
</dbReference>
<dbReference type="EC" id="4.99.1.4" evidence="9"/>
<keyword evidence="6" id="KW-0413">Isomerase</keyword>
<dbReference type="GO" id="GO:0016993">
    <property type="term" value="F:precorrin-8X methylmutase activity"/>
    <property type="evidence" value="ECO:0007669"/>
    <property type="project" value="InterPro"/>
</dbReference>
<keyword evidence="4" id="KW-0808">Transferase</keyword>
<dbReference type="InterPro" id="IPR000878">
    <property type="entry name" value="4pyrrol_Mease"/>
</dbReference>
<evidence type="ECO:0000313" key="9">
    <source>
        <dbReference type="EMBL" id="QNO54329.1"/>
    </source>
</evidence>
<keyword evidence="3" id="KW-0489">Methyltransferase</keyword>
<dbReference type="PANTHER" id="PTHR47036">
    <property type="entry name" value="COBALT-FACTOR III C(17)-METHYLTRANSFERASE-RELATED"/>
    <property type="match status" value="1"/>
</dbReference>
<evidence type="ECO:0000256" key="4">
    <source>
        <dbReference type="ARBA" id="ARBA00022679"/>
    </source>
</evidence>
<evidence type="ECO:0000256" key="5">
    <source>
        <dbReference type="ARBA" id="ARBA00022691"/>
    </source>
</evidence>
<dbReference type="GO" id="GO:0051266">
    <property type="term" value="F:sirohydrochlorin ferrochelatase activity"/>
    <property type="evidence" value="ECO:0007669"/>
    <property type="project" value="UniProtKB-EC"/>
</dbReference>
<dbReference type="InterPro" id="IPR014776">
    <property type="entry name" value="4pyrrole_Mease_sub2"/>
</dbReference>
<gene>
    <name evidence="9" type="primary">cysG</name>
    <name evidence="9" type="ORF">DIMBOPOO_00001</name>
</gene>
<dbReference type="SUPFAM" id="SSF53790">
    <property type="entry name" value="Tetrapyrrole methylase"/>
    <property type="match status" value="1"/>
</dbReference>
<dbReference type="InterPro" id="IPR051810">
    <property type="entry name" value="Precorrin_MeTrfase"/>
</dbReference>
<feature type="domain" description="Tetrapyrrole methylase" evidence="7">
    <location>
        <begin position="1"/>
        <end position="205"/>
    </location>
</feature>
<dbReference type="GO" id="GO:0009236">
    <property type="term" value="P:cobalamin biosynthetic process"/>
    <property type="evidence" value="ECO:0007669"/>
    <property type="project" value="UniProtKB-UniPathway"/>
</dbReference>
<sequence>MLSVVGIGPGSLDLLTERARAQISSADVIMGNERYIELIKAIIPTSAELIIGRMGTEVERAKKAVELGSRKNVVIVSGGDPGIYGMAGLVLEVSGDSEIDVEIVPGITAASAAAALLGAPLSNDFAVVSLSDLLVPWLEIEKRLEGLAMMGIAVAIYNPKSKTRTTQLEKAHEIFMRFRDGETIVGIVKNAEREGAEVVITTLEDFTKFYPQIDMSTTIIIGCSGTKNIGGRMVTRRGYERKYDYARVEETANPSHERGDLVATGARVWEQSKAIVAEIVSKYPLSEHERRVAGRVVFANADPSFMDLIVFKHNPIEKGIQCIQDGQTIITDIEMVKAGISKRYKENVKCFVNNPKTMGIAVKENLTRTAAGFRIAKELIRNNIVVVGNAPSTCLELSALLEEGIKPALIIATPVGFVNAADVKEDVLSTGVPCIVIRGPRGGTPSAVAITNAIIELSMEEERGGR</sequence>
<evidence type="ECO:0000259" key="8">
    <source>
        <dbReference type="Pfam" id="PF02570"/>
    </source>
</evidence>
<dbReference type="Gene3D" id="3.40.50.10230">
    <property type="entry name" value="Cobalamin biosynthesis CobH/CbiC, precorrin-8X methylmutase"/>
    <property type="match status" value="1"/>
</dbReference>
<dbReference type="InterPro" id="IPR006363">
    <property type="entry name" value="Cbl_synth_CobJ/CibH_dom"/>
</dbReference>
<accession>A0A7G9Z245</accession>
<protein>
    <submittedName>
        <fullName evidence="9">Siroheme synthase</fullName>
        <ecNumber evidence="9">4.99.1.4</ecNumber>
    </submittedName>
</protein>
<dbReference type="AlphaFoldDB" id="A0A7G9Z245"/>
<keyword evidence="9" id="KW-0456">Lyase</keyword>
<dbReference type="EMBL" id="MT631576">
    <property type="protein sequence ID" value="QNO54329.1"/>
    <property type="molecule type" value="Genomic_DNA"/>
</dbReference>
<feature type="domain" description="Cobalamin biosynthesis precorrin-8X methylmutase CobH/CbiC" evidence="8">
    <location>
        <begin position="270"/>
        <end position="456"/>
    </location>
</feature>
<comment type="pathway">
    <text evidence="1">Cofactor biosynthesis; adenosylcobalamin biosynthesis.</text>
</comment>
<dbReference type="Pfam" id="PF02570">
    <property type="entry name" value="CbiC"/>
    <property type="match status" value="1"/>
</dbReference>
<reference evidence="9" key="1">
    <citation type="submission" date="2020-06" db="EMBL/GenBank/DDBJ databases">
        <title>Unique genomic features of the anaerobic methanotrophic archaea.</title>
        <authorList>
            <person name="Chadwick G.L."/>
            <person name="Skennerton C.T."/>
            <person name="Laso-Perez R."/>
            <person name="Leu A.O."/>
            <person name="Speth D.R."/>
            <person name="Yu H."/>
            <person name="Morgan-Lang C."/>
            <person name="Hatzenpichler R."/>
            <person name="Goudeau D."/>
            <person name="Malmstrom R."/>
            <person name="Brazelton W.J."/>
            <person name="Woyke T."/>
            <person name="Hallam S.J."/>
            <person name="Tyson G.W."/>
            <person name="Wegener G."/>
            <person name="Boetius A."/>
            <person name="Orphan V."/>
        </authorList>
    </citation>
    <scope>NUCLEOTIDE SEQUENCE</scope>
</reference>
<dbReference type="InterPro" id="IPR003722">
    <property type="entry name" value="Cbl_synth_CobH/CbiC"/>
</dbReference>